<dbReference type="AlphaFoldDB" id="A0A9P7B2J3"/>
<dbReference type="Proteomes" id="UP000777482">
    <property type="component" value="Unassembled WGS sequence"/>
</dbReference>
<sequence>MTGTPPRCRAPGESLGRSALARKIKDISTLPGIDADLLNPFIEALAMAAQEVKEWYTNFAWRPALIEAHRVLFHHLDLVKEHLMARRWRDRLDLTQYL</sequence>
<evidence type="ECO:0000313" key="2">
    <source>
        <dbReference type="Proteomes" id="UP000777482"/>
    </source>
</evidence>
<dbReference type="EMBL" id="PUHQ01000121">
    <property type="protein sequence ID" value="KAG0655403.1"/>
    <property type="molecule type" value="Genomic_DNA"/>
</dbReference>
<comment type="caution">
    <text evidence="1">The sequence shown here is derived from an EMBL/GenBank/DDBJ whole genome shotgun (WGS) entry which is preliminary data.</text>
</comment>
<proteinExistence type="predicted"/>
<reference evidence="1 2" key="1">
    <citation type="submission" date="2020-11" db="EMBL/GenBank/DDBJ databases">
        <title>Kefir isolates.</title>
        <authorList>
            <person name="Marcisauskas S."/>
            <person name="Kim Y."/>
            <person name="Blasche S."/>
        </authorList>
    </citation>
    <scope>NUCLEOTIDE SEQUENCE [LARGE SCALE GENOMIC DNA]</scope>
    <source>
        <strain evidence="1 2">KR</strain>
    </source>
</reference>
<keyword evidence="2" id="KW-1185">Reference proteome</keyword>
<evidence type="ECO:0000313" key="1">
    <source>
        <dbReference type="EMBL" id="KAG0655403.1"/>
    </source>
</evidence>
<gene>
    <name evidence="1" type="ORF">C6P46_001000</name>
</gene>
<name>A0A9P7B2J3_RHOMI</name>
<organism evidence="1 2">
    <name type="scientific">Rhodotorula mucilaginosa</name>
    <name type="common">Yeast</name>
    <name type="synonym">Rhodotorula rubra</name>
    <dbReference type="NCBI Taxonomy" id="5537"/>
    <lineage>
        <taxon>Eukaryota</taxon>
        <taxon>Fungi</taxon>
        <taxon>Dikarya</taxon>
        <taxon>Basidiomycota</taxon>
        <taxon>Pucciniomycotina</taxon>
        <taxon>Microbotryomycetes</taxon>
        <taxon>Sporidiobolales</taxon>
        <taxon>Sporidiobolaceae</taxon>
        <taxon>Rhodotorula</taxon>
    </lineage>
</organism>
<protein>
    <submittedName>
        <fullName evidence="1">Uncharacterized protein</fullName>
    </submittedName>
</protein>
<accession>A0A9P7B2J3</accession>